<accession>A0A290Q841</accession>
<dbReference type="GO" id="GO:0015134">
    <property type="term" value="F:hexuronate transmembrane transporter activity"/>
    <property type="evidence" value="ECO:0007669"/>
    <property type="project" value="TreeGrafter"/>
</dbReference>
<keyword evidence="8" id="KW-1185">Reference proteome</keyword>
<dbReference type="InterPro" id="IPR050382">
    <property type="entry name" value="MFS_Na/Anion_cotransporter"/>
</dbReference>
<keyword evidence="4 5" id="KW-0472">Membrane</keyword>
<dbReference type="GO" id="GO:0016020">
    <property type="term" value="C:membrane"/>
    <property type="evidence" value="ECO:0007669"/>
    <property type="project" value="UniProtKB-SubCell"/>
</dbReference>
<feature type="transmembrane region" description="Helical" evidence="5">
    <location>
        <begin position="382"/>
        <end position="402"/>
    </location>
</feature>
<dbReference type="Proteomes" id="UP000217265">
    <property type="component" value="Chromosome"/>
</dbReference>
<evidence type="ECO:0000256" key="2">
    <source>
        <dbReference type="ARBA" id="ARBA00022692"/>
    </source>
</evidence>
<evidence type="ECO:0000256" key="1">
    <source>
        <dbReference type="ARBA" id="ARBA00004141"/>
    </source>
</evidence>
<feature type="transmembrane region" description="Helical" evidence="5">
    <location>
        <begin position="414"/>
        <end position="435"/>
    </location>
</feature>
<organism evidence="7 8">
    <name type="scientific">Nibricoccus aquaticus</name>
    <dbReference type="NCBI Taxonomy" id="2576891"/>
    <lineage>
        <taxon>Bacteria</taxon>
        <taxon>Pseudomonadati</taxon>
        <taxon>Verrucomicrobiota</taxon>
        <taxon>Opitutia</taxon>
        <taxon>Opitutales</taxon>
        <taxon>Opitutaceae</taxon>
        <taxon>Nibricoccus</taxon>
    </lineage>
</organism>
<dbReference type="CDD" id="cd17319">
    <property type="entry name" value="MFS_ExuT_GudP_like"/>
    <property type="match status" value="1"/>
</dbReference>
<feature type="transmembrane region" description="Helical" evidence="5">
    <location>
        <begin position="290"/>
        <end position="311"/>
    </location>
</feature>
<dbReference type="SUPFAM" id="SSF103473">
    <property type="entry name" value="MFS general substrate transporter"/>
    <property type="match status" value="1"/>
</dbReference>
<gene>
    <name evidence="7" type="ORF">CMV30_12300</name>
</gene>
<evidence type="ECO:0000256" key="4">
    <source>
        <dbReference type="ARBA" id="ARBA00023136"/>
    </source>
</evidence>
<dbReference type="InterPro" id="IPR036259">
    <property type="entry name" value="MFS_trans_sf"/>
</dbReference>
<dbReference type="Pfam" id="PF07690">
    <property type="entry name" value="MFS_1"/>
    <property type="match status" value="1"/>
</dbReference>
<keyword evidence="3 5" id="KW-1133">Transmembrane helix</keyword>
<dbReference type="PANTHER" id="PTHR11662:SF285">
    <property type="entry name" value="HEXURONATE TRANSPORTER"/>
    <property type="match status" value="1"/>
</dbReference>
<feature type="transmembrane region" description="Helical" evidence="5">
    <location>
        <begin position="331"/>
        <end position="362"/>
    </location>
</feature>
<feature type="transmembrane region" description="Helical" evidence="5">
    <location>
        <begin position="16"/>
        <end position="33"/>
    </location>
</feature>
<keyword evidence="2 5" id="KW-0812">Transmembrane</keyword>
<evidence type="ECO:0000313" key="7">
    <source>
        <dbReference type="EMBL" id="ATC64674.1"/>
    </source>
</evidence>
<dbReference type="KEGG" id="vbh:CMV30_12300"/>
<dbReference type="AlphaFoldDB" id="A0A290Q841"/>
<dbReference type="PROSITE" id="PS50850">
    <property type="entry name" value="MFS"/>
    <property type="match status" value="1"/>
</dbReference>
<evidence type="ECO:0000259" key="6">
    <source>
        <dbReference type="PROSITE" id="PS50850"/>
    </source>
</evidence>
<proteinExistence type="predicted"/>
<sequence>MQTTQPAPAGSVIGRYRWRICAVLFLATTINYIDRNVFSFTMLDTAFRHQMLGIPESVPLTDADLAVFKEKMSHLDALFKYAYAFGFLLAGYMIDRLGIRRGYTISIAGWSVAAVGHGLVHGMVGMGAVRIGLGLGEAGNFPAAIKTVSEWFPKKERSFATGLFNAGANVGIILTAVCVPWIISHWGWRASFIITGAIGTFVLFWWLAVYRKPEEHPKLSAAELAYIRQDGGATSEKPMKWSQIGRYRATWAFAIPKFMTDAIWWFYLTWLPTFFNENAAFDTKLDLKQVGLPFLIIYLVSDGGSIFFGWLATRFIGLGWSVNKARKVTMLICALCVVPIVFASMTSSIVVAIALISLATAAHQGWSANLFTTVSDQFPRRAVGSVVGIGGLMGGLGGALLAGNVGAIINTGGYVPLFTIAASAYLLALVILHTLSPKLETITIADDPVAKA</sequence>
<feature type="transmembrane region" description="Helical" evidence="5">
    <location>
        <begin position="189"/>
        <end position="210"/>
    </location>
</feature>
<evidence type="ECO:0000256" key="5">
    <source>
        <dbReference type="SAM" id="Phobius"/>
    </source>
</evidence>
<dbReference type="InterPro" id="IPR020846">
    <property type="entry name" value="MFS_dom"/>
</dbReference>
<feature type="domain" description="Major facilitator superfamily (MFS) profile" evidence="6">
    <location>
        <begin position="20"/>
        <end position="440"/>
    </location>
</feature>
<feature type="transmembrane region" description="Helical" evidence="5">
    <location>
        <begin position="249"/>
        <end position="270"/>
    </location>
</feature>
<dbReference type="EMBL" id="CP023344">
    <property type="protein sequence ID" value="ATC64674.1"/>
    <property type="molecule type" value="Genomic_DNA"/>
</dbReference>
<dbReference type="PANTHER" id="PTHR11662">
    <property type="entry name" value="SOLUTE CARRIER FAMILY 17"/>
    <property type="match status" value="1"/>
</dbReference>
<evidence type="ECO:0000313" key="8">
    <source>
        <dbReference type="Proteomes" id="UP000217265"/>
    </source>
</evidence>
<reference evidence="7 8" key="1">
    <citation type="submission" date="2017-09" db="EMBL/GenBank/DDBJ databases">
        <title>Complete genome sequence of Verrucomicrobial strain HZ-65, isolated from freshwater.</title>
        <authorList>
            <person name="Choi A."/>
        </authorList>
    </citation>
    <scope>NUCLEOTIDE SEQUENCE [LARGE SCALE GENOMIC DNA]</scope>
    <source>
        <strain evidence="7 8">HZ-65</strain>
    </source>
</reference>
<protein>
    <submittedName>
        <fullName evidence="7">MFS transporter</fullName>
    </submittedName>
</protein>
<dbReference type="RefSeq" id="WP_096056305.1">
    <property type="nucleotide sequence ID" value="NZ_CP023344.1"/>
</dbReference>
<dbReference type="OrthoDB" id="9773404at2"/>
<feature type="transmembrane region" description="Helical" evidence="5">
    <location>
        <begin position="77"/>
        <end position="94"/>
    </location>
</feature>
<feature type="transmembrane region" description="Helical" evidence="5">
    <location>
        <begin position="163"/>
        <end position="183"/>
    </location>
</feature>
<dbReference type="InterPro" id="IPR011701">
    <property type="entry name" value="MFS"/>
</dbReference>
<dbReference type="Gene3D" id="1.20.1250.20">
    <property type="entry name" value="MFS general substrate transporter like domains"/>
    <property type="match status" value="2"/>
</dbReference>
<name>A0A290Q841_9BACT</name>
<comment type="subcellular location">
    <subcellularLocation>
        <location evidence="1">Membrane</location>
        <topology evidence="1">Multi-pass membrane protein</topology>
    </subcellularLocation>
</comment>
<evidence type="ECO:0000256" key="3">
    <source>
        <dbReference type="ARBA" id="ARBA00022989"/>
    </source>
</evidence>